<reference evidence="2 3" key="1">
    <citation type="submission" date="2019-04" db="EMBL/GenBank/DDBJ databases">
        <authorList>
            <person name="Dong K."/>
        </authorList>
    </citation>
    <scope>NUCLEOTIDE SEQUENCE [LARGE SCALE GENOMIC DNA]</scope>
    <source>
        <strain evidence="3">dk3543</strain>
    </source>
</reference>
<dbReference type="Proteomes" id="UP000307808">
    <property type="component" value="Unassembled WGS sequence"/>
</dbReference>
<accession>A0A4U2YSC8</accession>
<evidence type="ECO:0000256" key="1">
    <source>
        <dbReference type="SAM" id="MobiDB-lite"/>
    </source>
</evidence>
<name>A0A4U2YSC8_9ACTN</name>
<gene>
    <name evidence="2" type="ORF">FC770_04125</name>
</gene>
<feature type="compositionally biased region" description="Basic residues" evidence="1">
    <location>
        <begin position="121"/>
        <end position="132"/>
    </location>
</feature>
<sequence length="132" mass="14171">MGRRGVLAVVVLTVALAVTSGGWYLSANGGHEEEFASCRFEGNTLVLTYLHGVRTRVEPSIDARGGDLVVSLRTRSGGGVQPAIALFGEVQFQSFSGPTTVRYPDGRVLDCGHTESETKARLPRPRTKVGKR</sequence>
<proteinExistence type="predicted"/>
<comment type="caution">
    <text evidence="2">The sequence shown here is derived from an EMBL/GenBank/DDBJ whole genome shotgun (WGS) entry which is preliminary data.</text>
</comment>
<dbReference type="RefSeq" id="WP_137064800.1">
    <property type="nucleotide sequence ID" value="NZ_CP040748.1"/>
</dbReference>
<dbReference type="EMBL" id="SZPY01000001">
    <property type="protein sequence ID" value="TKI64339.1"/>
    <property type="molecule type" value="Genomic_DNA"/>
</dbReference>
<keyword evidence="3" id="KW-1185">Reference proteome</keyword>
<organism evidence="2 3">
    <name type="scientific">Nocardioides jishulii</name>
    <dbReference type="NCBI Taxonomy" id="2575440"/>
    <lineage>
        <taxon>Bacteria</taxon>
        <taxon>Bacillati</taxon>
        <taxon>Actinomycetota</taxon>
        <taxon>Actinomycetes</taxon>
        <taxon>Propionibacteriales</taxon>
        <taxon>Nocardioidaceae</taxon>
        <taxon>Nocardioides</taxon>
    </lineage>
</organism>
<protein>
    <submittedName>
        <fullName evidence="2">Uncharacterized protein</fullName>
    </submittedName>
</protein>
<evidence type="ECO:0000313" key="3">
    <source>
        <dbReference type="Proteomes" id="UP000307808"/>
    </source>
</evidence>
<dbReference type="AlphaFoldDB" id="A0A4U2YSC8"/>
<evidence type="ECO:0000313" key="2">
    <source>
        <dbReference type="EMBL" id="TKI64339.1"/>
    </source>
</evidence>
<feature type="region of interest" description="Disordered" evidence="1">
    <location>
        <begin position="112"/>
        <end position="132"/>
    </location>
</feature>